<dbReference type="Proteomes" id="UP000422744">
    <property type="component" value="Chromosome"/>
</dbReference>
<evidence type="ECO:0008006" key="5">
    <source>
        <dbReference type="Google" id="ProtNLM"/>
    </source>
</evidence>
<evidence type="ECO:0000313" key="1">
    <source>
        <dbReference type="EMBL" id="QGT16057.1"/>
    </source>
</evidence>
<dbReference type="GeneID" id="70036082"/>
<dbReference type="RefSeq" id="WP_012673197.1">
    <property type="nucleotide sequence ID" value="NZ_CP037426.1"/>
</dbReference>
<protein>
    <recommendedName>
        <fullName evidence="5">CopG family transcriptional regulator</fullName>
    </recommendedName>
</protein>
<proteinExistence type="predicted"/>
<dbReference type="EMBL" id="CP037426">
    <property type="protein sequence ID" value="QGT16057.1"/>
    <property type="molecule type" value="Genomic_DNA"/>
</dbReference>
<evidence type="ECO:0000313" key="2">
    <source>
        <dbReference type="EMBL" id="QMV46334.1"/>
    </source>
</evidence>
<accession>A0A6I6CEI3</accession>
<name>A0A6I6CEI3_WOLPI</name>
<dbReference type="Proteomes" id="UP000515744">
    <property type="component" value="Chromosome"/>
</dbReference>
<dbReference type="EMBL" id="CP050531">
    <property type="protein sequence ID" value="QMV46334.1"/>
    <property type="molecule type" value="Genomic_DNA"/>
</dbReference>
<reference evidence="1 3" key="1">
    <citation type="submission" date="2019-03" db="EMBL/GenBank/DDBJ databases">
        <title>Wolbachia endosymbiont of Haematobia irritans wIrr.</title>
        <authorList>
            <person name="Parry R.H."/>
            <person name="Asgari S."/>
        </authorList>
    </citation>
    <scope>NUCLEOTIDE SEQUENCE [LARGE SCALE GENOMIC DNA]</scope>
    <source>
        <strain evidence="3">wIrr</strain>
        <strain evidence="1">WIrr</strain>
    </source>
</reference>
<dbReference type="AlphaFoldDB" id="A0A6I6CEI3"/>
<gene>
    <name evidence="1" type="ORF">E0495_01935</name>
    <name evidence="2" type="ORF">HC358_04785</name>
</gene>
<reference evidence="4" key="2">
    <citation type="journal article" date="2020" name="Mol. Biol.">
        <title>Life and death of selfish genes: comparative genomics reveals the dynamic evolution of cytoplasmic incompatibility.</title>
        <authorList>
            <person name="Martinez J."/>
            <person name="Klasson L."/>
            <person name="Welch J."/>
            <person name="Jiggins F.M."/>
        </authorList>
    </citation>
    <scope>NUCLEOTIDE SEQUENCE [LARGE SCALE GENOMIC DNA]</scope>
</reference>
<sequence length="86" mass="9861">MDQSQGRLNVNVNFEGEFAQYLTEMAKVQNRTIEEIVKDLVEEELEVSKLSEGDEMDEGEIALLELAAKRNVPGAKIIRHEDIKWE</sequence>
<reference evidence="2 4" key="3">
    <citation type="journal article" date="2020" name="Mol. Biol. Evol.">
        <title>Life and death of selfish genes: comparative genomics reveals the dynamic evolution of cytoplasmic incompatibility.</title>
        <authorList>
            <person name="Martinez J."/>
            <person name="Klasson L."/>
            <person name="Welch J."/>
            <person name="Jiggins F.M."/>
        </authorList>
    </citation>
    <scope>NUCLEOTIDE SEQUENCE [LARGE SCALE GENOMIC DNA]</scope>
    <source>
        <strain evidence="2">WStv</strain>
    </source>
</reference>
<evidence type="ECO:0000313" key="3">
    <source>
        <dbReference type="Proteomes" id="UP000422744"/>
    </source>
</evidence>
<evidence type="ECO:0000313" key="4">
    <source>
        <dbReference type="Proteomes" id="UP000515744"/>
    </source>
</evidence>
<organism evidence="1 3">
    <name type="scientific">Wolbachia pipientis</name>
    <dbReference type="NCBI Taxonomy" id="955"/>
    <lineage>
        <taxon>Bacteria</taxon>
        <taxon>Pseudomonadati</taxon>
        <taxon>Pseudomonadota</taxon>
        <taxon>Alphaproteobacteria</taxon>
        <taxon>Rickettsiales</taxon>
        <taxon>Anaplasmataceae</taxon>
        <taxon>Wolbachieae</taxon>
        <taxon>Wolbachia</taxon>
    </lineage>
</organism>